<organism evidence="1 2">
    <name type="scientific">Caerostris extrusa</name>
    <name type="common">Bark spider</name>
    <name type="synonym">Caerostris bankana</name>
    <dbReference type="NCBI Taxonomy" id="172846"/>
    <lineage>
        <taxon>Eukaryota</taxon>
        <taxon>Metazoa</taxon>
        <taxon>Ecdysozoa</taxon>
        <taxon>Arthropoda</taxon>
        <taxon>Chelicerata</taxon>
        <taxon>Arachnida</taxon>
        <taxon>Araneae</taxon>
        <taxon>Araneomorphae</taxon>
        <taxon>Entelegynae</taxon>
        <taxon>Araneoidea</taxon>
        <taxon>Araneidae</taxon>
        <taxon>Caerostris</taxon>
    </lineage>
</organism>
<accession>A0AAV4R157</accession>
<dbReference type="Proteomes" id="UP001054945">
    <property type="component" value="Unassembled WGS sequence"/>
</dbReference>
<evidence type="ECO:0000313" key="2">
    <source>
        <dbReference type="Proteomes" id="UP001054945"/>
    </source>
</evidence>
<evidence type="ECO:0000313" key="1">
    <source>
        <dbReference type="EMBL" id="GIY15289.1"/>
    </source>
</evidence>
<dbReference type="EMBL" id="BPLR01007218">
    <property type="protein sequence ID" value="GIY15289.1"/>
    <property type="molecule type" value="Genomic_DNA"/>
</dbReference>
<name>A0AAV4R157_CAEEX</name>
<reference evidence="1 2" key="1">
    <citation type="submission" date="2021-06" db="EMBL/GenBank/DDBJ databases">
        <title>Caerostris extrusa draft genome.</title>
        <authorList>
            <person name="Kono N."/>
            <person name="Arakawa K."/>
        </authorList>
    </citation>
    <scope>NUCLEOTIDE SEQUENCE [LARGE SCALE GENOMIC DNA]</scope>
</reference>
<sequence>MFCTSKALTSTFDGRSLSRIYSDFNAGAAQLHGAVEARCRVQFGAGHIAEEIQEFLEVVGRSHGNQGDEYEDSQKFHHFAGGPVHENKRKACLMNNQALFDCCCCSHVTYNILNSLILNQCSYITICS</sequence>
<comment type="caution">
    <text evidence="1">The sequence shown here is derived from an EMBL/GenBank/DDBJ whole genome shotgun (WGS) entry which is preliminary data.</text>
</comment>
<dbReference type="AlphaFoldDB" id="A0AAV4R157"/>
<gene>
    <name evidence="1" type="ORF">CEXT_784681</name>
</gene>
<keyword evidence="2" id="KW-1185">Reference proteome</keyword>
<protein>
    <submittedName>
        <fullName evidence="1">Uncharacterized protein</fullName>
    </submittedName>
</protein>
<proteinExistence type="predicted"/>